<dbReference type="InterPro" id="IPR014017">
    <property type="entry name" value="DNA_helicase_UvrD-like_C"/>
</dbReference>
<keyword evidence="3" id="KW-0328">Glycosyltransferase</keyword>
<dbReference type="Gene3D" id="3.40.50.300">
    <property type="entry name" value="P-loop containing nucleotide triphosphate hydrolases"/>
    <property type="match status" value="2"/>
</dbReference>
<dbReference type="Pfam" id="PF00580">
    <property type="entry name" value="UvrD-helicase"/>
    <property type="match status" value="1"/>
</dbReference>
<dbReference type="Pfam" id="PF13361">
    <property type="entry name" value="UvrD_C"/>
    <property type="match status" value="2"/>
</dbReference>
<dbReference type="PANTHER" id="PTHR11070:SF45">
    <property type="entry name" value="DNA 3'-5' HELICASE"/>
    <property type="match status" value="1"/>
</dbReference>
<dbReference type="WBParaSite" id="PTRK_0001191200.1">
    <property type="protein sequence ID" value="PTRK_0001191200.1"/>
    <property type="gene ID" value="PTRK_0001191200"/>
</dbReference>
<evidence type="ECO:0000256" key="8">
    <source>
        <dbReference type="ARBA" id="ARBA00022806"/>
    </source>
</evidence>
<dbReference type="Proteomes" id="UP000038045">
    <property type="component" value="Unplaced"/>
</dbReference>
<evidence type="ECO:0000256" key="14">
    <source>
        <dbReference type="ARBA" id="ARBA00048988"/>
    </source>
</evidence>
<dbReference type="GO" id="GO:0005524">
    <property type="term" value="F:ATP binding"/>
    <property type="evidence" value="ECO:0007669"/>
    <property type="project" value="UniProtKB-UniRule"/>
</dbReference>
<dbReference type="InterPro" id="IPR005502">
    <property type="entry name" value="Ribosyl_crysJ1"/>
</dbReference>
<evidence type="ECO:0000256" key="13">
    <source>
        <dbReference type="ARBA" id="ARBA00034808"/>
    </source>
</evidence>
<keyword evidence="4" id="KW-0808">Transferase</keyword>
<feature type="binding site" evidence="16">
    <location>
        <begin position="27"/>
        <end position="34"/>
    </location>
    <ligand>
        <name>ATP</name>
        <dbReference type="ChEBI" id="CHEBI:30616"/>
    </ligand>
</feature>
<dbReference type="GO" id="GO:0003677">
    <property type="term" value="F:DNA binding"/>
    <property type="evidence" value="ECO:0007669"/>
    <property type="project" value="UniProtKB-KW"/>
</dbReference>
<comment type="cofactor">
    <cofactor evidence="15">
        <name>Mg(2+)</name>
        <dbReference type="ChEBI" id="CHEBI:18420"/>
    </cofactor>
    <text evidence="15">Binds 2 magnesium ions per subunit.</text>
</comment>
<organism evidence="19 20">
    <name type="scientific">Parastrongyloides trichosuri</name>
    <name type="common">Possum-specific nematode worm</name>
    <dbReference type="NCBI Taxonomy" id="131310"/>
    <lineage>
        <taxon>Eukaryota</taxon>
        <taxon>Metazoa</taxon>
        <taxon>Ecdysozoa</taxon>
        <taxon>Nematoda</taxon>
        <taxon>Chromadorea</taxon>
        <taxon>Rhabditida</taxon>
        <taxon>Tylenchina</taxon>
        <taxon>Panagrolaimomorpha</taxon>
        <taxon>Strongyloidoidea</taxon>
        <taxon>Strongyloididae</taxon>
        <taxon>Parastrongyloides</taxon>
    </lineage>
</organism>
<keyword evidence="15" id="KW-0479">Metal-binding</keyword>
<dbReference type="InterPro" id="IPR000212">
    <property type="entry name" value="DNA_helicase_UvrD/REP"/>
</dbReference>
<evidence type="ECO:0000256" key="5">
    <source>
        <dbReference type="ARBA" id="ARBA00022695"/>
    </source>
</evidence>
<feature type="binding site" evidence="15">
    <location>
        <position position="1018"/>
    </location>
    <ligand>
        <name>Mg(2+)</name>
        <dbReference type="ChEBI" id="CHEBI:18420"/>
        <label>1</label>
    </ligand>
</feature>
<dbReference type="GO" id="GO:0043138">
    <property type="term" value="F:3'-5' DNA helicase activity"/>
    <property type="evidence" value="ECO:0007669"/>
    <property type="project" value="UniProtKB-EC"/>
</dbReference>
<accession>A0A0N4ZTT4</accession>
<feature type="binding site" evidence="15">
    <location>
        <position position="757"/>
    </location>
    <ligand>
        <name>Mg(2+)</name>
        <dbReference type="ChEBI" id="CHEBI:18420"/>
        <label>1</label>
    </ligand>
</feature>
<evidence type="ECO:0000256" key="7">
    <source>
        <dbReference type="ARBA" id="ARBA00022801"/>
    </source>
</evidence>
<feature type="binding site" evidence="15">
    <location>
        <position position="758"/>
    </location>
    <ligand>
        <name>Mg(2+)</name>
        <dbReference type="ChEBI" id="CHEBI:18420"/>
        <label>1</label>
    </ligand>
</feature>
<feature type="domain" description="UvrD-like helicase ATP-binding" evidence="17">
    <location>
        <begin position="6"/>
        <end position="299"/>
    </location>
</feature>
<name>A0A0N4ZTT4_PARTI</name>
<feature type="binding site" evidence="15">
    <location>
        <position position="759"/>
    </location>
    <ligand>
        <name>Mg(2+)</name>
        <dbReference type="ChEBI" id="CHEBI:18420"/>
        <label>1</label>
    </ligand>
</feature>
<dbReference type="Gene3D" id="1.10.10.160">
    <property type="match status" value="1"/>
</dbReference>
<keyword evidence="19" id="KW-1185">Reference proteome</keyword>
<feature type="domain" description="DarT" evidence="18">
    <location>
        <begin position="505"/>
        <end position="709"/>
    </location>
</feature>
<dbReference type="GO" id="GO:0016779">
    <property type="term" value="F:nucleotidyltransferase activity"/>
    <property type="evidence" value="ECO:0007669"/>
    <property type="project" value="UniProtKB-KW"/>
</dbReference>
<evidence type="ECO:0000259" key="18">
    <source>
        <dbReference type="PROSITE" id="PS52018"/>
    </source>
</evidence>
<dbReference type="GO" id="GO:0016787">
    <property type="term" value="F:hydrolase activity"/>
    <property type="evidence" value="ECO:0007669"/>
    <property type="project" value="UniProtKB-UniRule"/>
</dbReference>
<reference evidence="20" key="1">
    <citation type="submission" date="2017-02" db="UniProtKB">
        <authorList>
            <consortium name="WormBaseParasite"/>
        </authorList>
    </citation>
    <scope>IDENTIFICATION</scope>
</reference>
<evidence type="ECO:0000313" key="19">
    <source>
        <dbReference type="Proteomes" id="UP000038045"/>
    </source>
</evidence>
<keyword evidence="7 16" id="KW-0378">Hydrolase</keyword>
<evidence type="ECO:0000256" key="6">
    <source>
        <dbReference type="ARBA" id="ARBA00022741"/>
    </source>
</evidence>
<evidence type="ECO:0000256" key="16">
    <source>
        <dbReference type="PROSITE-ProRule" id="PRU00560"/>
    </source>
</evidence>
<keyword evidence="11" id="KW-0413">Isomerase</keyword>
<evidence type="ECO:0000256" key="2">
    <source>
        <dbReference type="ARBA" id="ARBA00022649"/>
    </source>
</evidence>
<dbReference type="EC" id="5.6.2.4" evidence="13"/>
<keyword evidence="2" id="KW-1277">Toxin-antitoxin system</keyword>
<dbReference type="AlphaFoldDB" id="A0A0N4ZTT4"/>
<dbReference type="InterPro" id="IPR036705">
    <property type="entry name" value="Ribosyl_crysJ1_sf"/>
</dbReference>
<dbReference type="Gene3D" id="1.10.4080.10">
    <property type="entry name" value="ADP-ribosylation/Crystallin J1"/>
    <property type="match status" value="1"/>
</dbReference>
<keyword evidence="8 16" id="KW-0347">Helicase</keyword>
<dbReference type="Pfam" id="PF14487">
    <property type="entry name" value="DarT"/>
    <property type="match status" value="1"/>
</dbReference>
<dbReference type="PROSITE" id="PS51198">
    <property type="entry name" value="UVRD_HELICASE_ATP_BIND"/>
    <property type="match status" value="1"/>
</dbReference>
<dbReference type="SUPFAM" id="SSF101478">
    <property type="entry name" value="ADP-ribosylglycohydrolase"/>
    <property type="match status" value="1"/>
</dbReference>
<evidence type="ECO:0000256" key="3">
    <source>
        <dbReference type="ARBA" id="ARBA00022676"/>
    </source>
</evidence>
<evidence type="ECO:0000256" key="9">
    <source>
        <dbReference type="ARBA" id="ARBA00022840"/>
    </source>
</evidence>
<dbReference type="GO" id="GO:0000725">
    <property type="term" value="P:recombinational repair"/>
    <property type="evidence" value="ECO:0007669"/>
    <property type="project" value="TreeGrafter"/>
</dbReference>
<proteinExistence type="inferred from homology"/>
<dbReference type="GO" id="GO:0016757">
    <property type="term" value="F:glycosyltransferase activity"/>
    <property type="evidence" value="ECO:0007669"/>
    <property type="project" value="UniProtKB-KW"/>
</dbReference>
<evidence type="ECO:0000256" key="11">
    <source>
        <dbReference type="ARBA" id="ARBA00023235"/>
    </source>
</evidence>
<dbReference type="PROSITE" id="PS52018">
    <property type="entry name" value="DART"/>
    <property type="match status" value="1"/>
</dbReference>
<feature type="binding site" evidence="15">
    <location>
        <position position="1015"/>
    </location>
    <ligand>
        <name>Mg(2+)</name>
        <dbReference type="ChEBI" id="CHEBI:18420"/>
        <label>1</label>
    </ligand>
</feature>
<feature type="binding site" evidence="15">
    <location>
        <position position="1017"/>
    </location>
    <ligand>
        <name>Mg(2+)</name>
        <dbReference type="ChEBI" id="CHEBI:18420"/>
        <label>1</label>
    </ligand>
</feature>
<dbReference type="InterPro" id="IPR013986">
    <property type="entry name" value="DExx_box_DNA_helicase_dom_sf"/>
</dbReference>
<evidence type="ECO:0000256" key="10">
    <source>
        <dbReference type="ARBA" id="ARBA00023125"/>
    </source>
</evidence>
<keyword evidence="5" id="KW-0548">Nucleotidyltransferase</keyword>
<evidence type="ECO:0000256" key="4">
    <source>
        <dbReference type="ARBA" id="ARBA00022679"/>
    </source>
</evidence>
<dbReference type="STRING" id="131310.A0A0N4ZTT4"/>
<dbReference type="GO" id="GO:0046872">
    <property type="term" value="F:metal ion binding"/>
    <property type="evidence" value="ECO:0007669"/>
    <property type="project" value="UniProtKB-KW"/>
</dbReference>
<evidence type="ECO:0000256" key="12">
    <source>
        <dbReference type="ARBA" id="ARBA00034617"/>
    </source>
</evidence>
<evidence type="ECO:0000256" key="15">
    <source>
        <dbReference type="PIRSR" id="PIRSR605502-1"/>
    </source>
</evidence>
<dbReference type="PANTHER" id="PTHR11070">
    <property type="entry name" value="UVRD / RECB / PCRA DNA HELICASE FAMILY MEMBER"/>
    <property type="match status" value="1"/>
</dbReference>
<evidence type="ECO:0000259" key="17">
    <source>
        <dbReference type="PROSITE" id="PS51198"/>
    </source>
</evidence>
<dbReference type="Pfam" id="PF03747">
    <property type="entry name" value="ADP_ribosyl_GH"/>
    <property type="match status" value="1"/>
</dbReference>
<protein>
    <recommendedName>
        <fullName evidence="13">DNA 3'-5' helicase</fullName>
        <ecNumber evidence="13">5.6.2.4</ecNumber>
    </recommendedName>
</protein>
<evidence type="ECO:0000313" key="20">
    <source>
        <dbReference type="WBParaSite" id="PTRK_0001191200.1"/>
    </source>
</evidence>
<keyword evidence="10" id="KW-0238">DNA-binding</keyword>
<dbReference type="InterPro" id="IPR027417">
    <property type="entry name" value="P-loop_NTPase"/>
</dbReference>
<evidence type="ECO:0000256" key="1">
    <source>
        <dbReference type="ARBA" id="ARBA00009922"/>
    </source>
</evidence>
<keyword evidence="9 16" id="KW-0067">ATP-binding</keyword>
<dbReference type="InterPro" id="IPR014016">
    <property type="entry name" value="UvrD-like_ATP-bd"/>
</dbReference>
<comment type="similarity">
    <text evidence="1">Belongs to the helicase family. UvrD subfamily.</text>
</comment>
<comment type="catalytic activity">
    <reaction evidence="14">
        <text>ATP + H2O = ADP + phosphate + H(+)</text>
        <dbReference type="Rhea" id="RHEA:13065"/>
        <dbReference type="ChEBI" id="CHEBI:15377"/>
        <dbReference type="ChEBI" id="CHEBI:15378"/>
        <dbReference type="ChEBI" id="CHEBI:30616"/>
        <dbReference type="ChEBI" id="CHEBI:43474"/>
        <dbReference type="ChEBI" id="CHEBI:456216"/>
        <dbReference type="EC" id="5.6.2.4"/>
    </reaction>
</comment>
<sequence length="1198" mass="136894">MLKKITLKGEQKKVLFLPPSNPIQIKGVAGSGKTTVALYRAKHLLETEANLFKETKIVIFTYNKTLAAYITAIKPYINGGYQKDSDEIKPKTNDGLNVQIINFHSWAYRFAGIQYDQTILQWKQVEIIEKIIKSLTSNSSKILEKSAEFFQEEISWIKGKLFKTKDEYLEAARTGRGTSDRVIKADKEVIWIVFERYNQELKVLGKVDFDDYAILALNKIENDPNFFPPYSHIIIDEAQDLNKAQILTISKLVDEQTNSLSIIADAAQRIFKSGFVWSEVGINVRGGRTIEFKKNYRNSVHIAKAALSLLEKEQDKSEFTTVETTMKGGEKPKIGYYPDFSEQMESVTTQLKLLKNNNQLHNTVILHRSTSGVNNIKAYLDNNGFSTELVKSNLPVDYGSECIKICTMSSVKGLEFNNVFILDLNDDIIPYPPGFIETDDEYHISTERRLLYTCMTRARNTLFLFSSDISNYSRYLKEIDTSLLEDISPNKATHIINEVDQRGIEHLVHFTPAINLLGIFEQGKLLSRALLEQFDIDQTDIFDYVEFTDEIRFDDKSYINMSIQHPNSFLFNRFRQKTSEESHILWSILKIDKKYIFQTDTLFSVTNAANSHNRRNVGVTGDIEKFRLMFANSIRVFTSYGSRIITRNSLPTKYPTDEQAEVLVKNEILVSDIIQVCFKDENDLAMGKAALSDYNTRSIKLSAIGDALGWITEFEKSHQSLKEKFGIEKIDKFYAWQKTVGGRFYGYIDNIKPGSYSDDTQLLLSVARSIKANGSLDHNYFAKIELANWLDYVRGGGRTVKTAAYKIQRKSVQWFNNFYNFKVNGENNDYRQSGANGAAMRILPIALANLGDVEKIKEEIFCNGIVTHGHPRALLGAMMYGYAVNQIIVIRPEDFNWENYITQIGLDFPEKFDLSFFNKPELKEWLKEWNKSSNKPFEFVYEEILIETQQYLRLVYQNIKQNTSVQDTLQSLGCFTSATKGSGTSTVIAGIYLATKFHNAPLQAIIEAVNALGSDTDSIAAFTGGLVGALHGQNIIPEKWKNVQDIEYLDKISERLLAISEDRLEEEKSNSPTEKKLLNKPQNDDFELNQEIEFIPLGYGKIINIDRQATLTKGKYNLIIEVNLEIGQSILVSKLFNAPDYPEKINEIHTNETETLLQLAKEKLKPLTLENFQKYLVKQKKIPKYQLEIIKTILKNES</sequence>
<dbReference type="InterPro" id="IPR029494">
    <property type="entry name" value="DarT"/>
</dbReference>
<comment type="catalytic activity">
    <reaction evidence="12">
        <text>Couples ATP hydrolysis with the unwinding of duplex DNA by translocating in the 3'-5' direction.</text>
        <dbReference type="EC" id="5.6.2.4"/>
    </reaction>
</comment>
<keyword evidence="6 16" id="KW-0547">Nucleotide-binding</keyword>
<dbReference type="SUPFAM" id="SSF52540">
    <property type="entry name" value="P-loop containing nucleoside triphosphate hydrolases"/>
    <property type="match status" value="1"/>
</dbReference>
<keyword evidence="15" id="KW-0460">Magnesium</keyword>